<dbReference type="InterPro" id="IPR009057">
    <property type="entry name" value="Homeodomain-like_sf"/>
</dbReference>
<dbReference type="InterPro" id="IPR050327">
    <property type="entry name" value="Proton-linked_MCT"/>
</dbReference>
<keyword evidence="3 8" id="KW-0238">DNA-binding</keyword>
<dbReference type="Pfam" id="PF07690">
    <property type="entry name" value="MFS_1"/>
    <property type="match status" value="1"/>
</dbReference>
<feature type="domain" description="C2H2-type" evidence="12">
    <location>
        <begin position="768"/>
        <end position="796"/>
    </location>
</feature>
<feature type="DNA-binding region" description="Homeobox" evidence="8">
    <location>
        <begin position="560"/>
        <end position="622"/>
    </location>
</feature>
<evidence type="ECO:0000256" key="6">
    <source>
        <dbReference type="ARBA" id="ARBA00023242"/>
    </source>
</evidence>
<feature type="transmembrane region" description="Helical" evidence="10">
    <location>
        <begin position="135"/>
        <end position="156"/>
    </location>
</feature>
<dbReference type="EMBL" id="JAGPYM010000040">
    <property type="protein sequence ID" value="KAH6874289.1"/>
    <property type="molecule type" value="Genomic_DNA"/>
</dbReference>
<keyword evidence="6 8" id="KW-0539">Nucleus</keyword>
<keyword evidence="10" id="KW-1133">Transmembrane helix</keyword>
<feature type="transmembrane region" description="Helical" evidence="10">
    <location>
        <begin position="42"/>
        <end position="61"/>
    </location>
</feature>
<feature type="transmembrane region" description="Helical" evidence="10">
    <location>
        <begin position="281"/>
        <end position="299"/>
    </location>
</feature>
<comment type="caution">
    <text evidence="13">The sequence shown here is derived from an EMBL/GenBank/DDBJ whole genome shotgun (WGS) entry which is preliminary data.</text>
</comment>
<evidence type="ECO:0000256" key="4">
    <source>
        <dbReference type="ARBA" id="ARBA00023155"/>
    </source>
</evidence>
<keyword evidence="14" id="KW-1185">Reference proteome</keyword>
<dbReference type="PROSITE" id="PS50157">
    <property type="entry name" value="ZINC_FINGER_C2H2_2"/>
    <property type="match status" value="1"/>
</dbReference>
<dbReference type="InterPro" id="IPR036259">
    <property type="entry name" value="MFS_trans_sf"/>
</dbReference>
<proteinExistence type="inferred from homology"/>
<keyword evidence="7" id="KW-0863">Zinc-finger</keyword>
<evidence type="ECO:0000256" key="2">
    <source>
        <dbReference type="ARBA" id="ARBA00006727"/>
    </source>
</evidence>
<evidence type="ECO:0000313" key="13">
    <source>
        <dbReference type="EMBL" id="KAH6874289.1"/>
    </source>
</evidence>
<dbReference type="Gene3D" id="1.10.10.60">
    <property type="entry name" value="Homeodomain-like"/>
    <property type="match status" value="1"/>
</dbReference>
<evidence type="ECO:0000256" key="7">
    <source>
        <dbReference type="PROSITE-ProRule" id="PRU00042"/>
    </source>
</evidence>
<accession>A0A9P8VRT1</accession>
<dbReference type="SMART" id="SM00355">
    <property type="entry name" value="ZnF_C2H2"/>
    <property type="match status" value="3"/>
</dbReference>
<feature type="compositionally biased region" description="Basic residues" evidence="9">
    <location>
        <begin position="740"/>
        <end position="750"/>
    </location>
</feature>
<dbReference type="GO" id="GO:0005634">
    <property type="term" value="C:nucleus"/>
    <property type="evidence" value="ECO:0007669"/>
    <property type="project" value="UniProtKB-SubCell"/>
</dbReference>
<dbReference type="GO" id="GO:0016020">
    <property type="term" value="C:membrane"/>
    <property type="evidence" value="ECO:0007669"/>
    <property type="project" value="UniProtKB-SubCell"/>
</dbReference>
<feature type="transmembrane region" description="Helical" evidence="10">
    <location>
        <begin position="111"/>
        <end position="129"/>
    </location>
</feature>
<sequence length="1269" mass="141668">MVNVQPPIHALQPHERITALGGNNAELSSQLSGQTCREGWRTSILVVICSHFVVMNTWGFTNSFGAFQTYLTETLNSSPSTISWIGSMQIFLLFFIGTISGRLTDSGHFRVVFFAGSLATVVGILASSFCRQFWQFFLALGVAVGVGNGCLFCPMLTVMTPYFDKRRAMAIGIAACGSASGGLIYSSIARQLVPSVGFPWTMRTISLIQFSLLAIANVYLRPRVPAKSSSPWIDWAAFRDMRYTYYAMSSFFSLLGLYFSFFYLAAYSRTITTPSLSYEESLNLLLILNGVSVVGRLGLNYAADRCGTINVYIPVAGATAIILFSWIAVKDVPGTYAWAIACGITSGGVQSLFPAALSSLTEDTQKLGIRIGMIFTIVSIPSLIGPPISGALIDALDGRYLGAQIFAGTSMSLSTLFLVAAQRASRKVKPSFGPSAMADYYELEFSHDTALPATPGASEDPDFILDGNALAFNEASLPFAGANDWVFDDAGFTFDDTDLILNVHPFEIEVEGHFPSVIPCSSRIVQSPDDSAIESHVPEVQSWVANQHNFLAPPHDTPVAPKAGKRFSSSALRVLKNWLMSHANRPYPAVRDVELLERLTGLSKQQILNWFSNARRRKKFSLSTSPAHTTQSSETPPLEIPHQRPPTPIVGNMNPLERWQNSPPEDDPANLSAIVRALSEPPTDLDNLAGIRSTNDRLARSQDNTCSVSSTGTSDSSRSSRASAYSHTSQASGHSLGYLKKTRKRRKRANAKIESNGRRTLIQVSHPFQCTFCTETFKTKHNWQRHEQSLHLSLEQWQCSPHGPTAINADLESVCVFCGLISPDDDHLDTHNYASCQEREREERTFYRKDHLIQHMRFMHNSQFRKWPMEDWKLNLTEEIRSRCGFCKVHLTSWAERTNHLAEHFKEGRTMADWSGDWGFENPVLDMLEHSVSPYLIQYERNSPAPFTPQSGAPHSPTNAFELIQLELDYFFANHKEANNCIPSNAAMQYEACCIVFGAEAFRRHSDSPAQSWLRDLIMSSEEITKEARLRPMKSAAKSRLTMLKIYGKEDIFENDQLECQLRQHVDMLQLVNFEVGDDELQHEAYKLTNQMPNSSAVFIKLLSDLIYSSTHWLVPFRLRARLEPAKVLLHTTSNKDSTAQCLLTTDIDLGTELLGQDNSIVVDQQLNSFTFQPTPARFSTGKSGQNVGIGAKKVVLINDNNLYRTLTRELYRFVASAISPLNPNSHIPTDEELQFQARWIMYDDDDPWNQTPADNPDWLQDFKRDAGF</sequence>
<keyword evidence="7" id="KW-0862">Zinc</keyword>
<evidence type="ECO:0000256" key="3">
    <source>
        <dbReference type="ARBA" id="ARBA00023125"/>
    </source>
</evidence>
<protein>
    <submittedName>
        <fullName evidence="13">Major facilitator superfamily domain-containing protein</fullName>
    </submittedName>
</protein>
<feature type="transmembrane region" description="Helical" evidence="10">
    <location>
        <begin position="367"/>
        <end position="388"/>
    </location>
</feature>
<keyword evidence="10" id="KW-0812">Transmembrane</keyword>
<evidence type="ECO:0000256" key="10">
    <source>
        <dbReference type="SAM" id="Phobius"/>
    </source>
</evidence>
<dbReference type="Proteomes" id="UP000777438">
    <property type="component" value="Unassembled WGS sequence"/>
</dbReference>
<feature type="transmembrane region" description="Helical" evidence="10">
    <location>
        <begin position="200"/>
        <end position="220"/>
    </location>
</feature>
<dbReference type="PROSITE" id="PS50071">
    <property type="entry name" value="HOMEOBOX_2"/>
    <property type="match status" value="1"/>
</dbReference>
<evidence type="ECO:0000256" key="9">
    <source>
        <dbReference type="SAM" id="MobiDB-lite"/>
    </source>
</evidence>
<gene>
    <name evidence="13" type="ORF">B0T10DRAFT_521983</name>
</gene>
<feature type="compositionally biased region" description="Low complexity" evidence="9">
    <location>
        <begin position="705"/>
        <end position="729"/>
    </location>
</feature>
<keyword evidence="5" id="KW-0325">Glycoprotein</keyword>
<dbReference type="AlphaFoldDB" id="A0A9P8VRT1"/>
<feature type="transmembrane region" description="Helical" evidence="10">
    <location>
        <begin position="81"/>
        <end position="99"/>
    </location>
</feature>
<feature type="region of interest" description="Disordered" evidence="9">
    <location>
        <begin position="682"/>
        <end position="753"/>
    </location>
</feature>
<organism evidence="13 14">
    <name type="scientific">Thelonectria olida</name>
    <dbReference type="NCBI Taxonomy" id="1576542"/>
    <lineage>
        <taxon>Eukaryota</taxon>
        <taxon>Fungi</taxon>
        <taxon>Dikarya</taxon>
        <taxon>Ascomycota</taxon>
        <taxon>Pezizomycotina</taxon>
        <taxon>Sordariomycetes</taxon>
        <taxon>Hypocreomycetidae</taxon>
        <taxon>Hypocreales</taxon>
        <taxon>Nectriaceae</taxon>
        <taxon>Thelonectria</taxon>
    </lineage>
</organism>
<feature type="compositionally biased region" description="Polar residues" evidence="9">
    <location>
        <begin position="621"/>
        <end position="635"/>
    </location>
</feature>
<dbReference type="InterPro" id="IPR008422">
    <property type="entry name" value="KN_HD"/>
</dbReference>
<dbReference type="PANTHER" id="PTHR11360">
    <property type="entry name" value="MONOCARBOXYLATE TRANSPORTER"/>
    <property type="match status" value="1"/>
</dbReference>
<comment type="similarity">
    <text evidence="2">Belongs to the major facilitator superfamily. Monocarboxylate porter (TC 2.A.1.13) family.</text>
</comment>
<feature type="transmembrane region" description="Helical" evidence="10">
    <location>
        <begin position="311"/>
        <end position="329"/>
    </location>
</feature>
<dbReference type="InterPro" id="IPR001356">
    <property type="entry name" value="HD"/>
</dbReference>
<dbReference type="SMART" id="SM00389">
    <property type="entry name" value="HOX"/>
    <property type="match status" value="1"/>
</dbReference>
<dbReference type="Gene3D" id="1.20.1250.20">
    <property type="entry name" value="MFS general substrate transporter like domains"/>
    <property type="match status" value="1"/>
</dbReference>
<dbReference type="SUPFAM" id="SSF46689">
    <property type="entry name" value="Homeodomain-like"/>
    <property type="match status" value="1"/>
</dbReference>
<comment type="subcellular location">
    <subcellularLocation>
        <location evidence="1">Membrane</location>
        <topology evidence="1">Multi-pass membrane protein</topology>
    </subcellularLocation>
    <subcellularLocation>
        <location evidence="8">Nucleus</location>
    </subcellularLocation>
</comment>
<dbReference type="GO" id="GO:0006355">
    <property type="term" value="P:regulation of DNA-templated transcription"/>
    <property type="evidence" value="ECO:0007669"/>
    <property type="project" value="InterPro"/>
</dbReference>
<dbReference type="PANTHER" id="PTHR11360:SF130">
    <property type="entry name" value="MAJOR FACILITATOR SUPERFAMILY (MFS) PROFILE DOMAIN-CONTAINING PROTEIN-RELATED"/>
    <property type="match status" value="1"/>
</dbReference>
<evidence type="ECO:0000259" key="11">
    <source>
        <dbReference type="PROSITE" id="PS50071"/>
    </source>
</evidence>
<evidence type="ECO:0000256" key="1">
    <source>
        <dbReference type="ARBA" id="ARBA00004141"/>
    </source>
</evidence>
<dbReference type="GO" id="GO:0003677">
    <property type="term" value="F:DNA binding"/>
    <property type="evidence" value="ECO:0007669"/>
    <property type="project" value="UniProtKB-UniRule"/>
</dbReference>
<evidence type="ECO:0000256" key="8">
    <source>
        <dbReference type="PROSITE-ProRule" id="PRU00108"/>
    </source>
</evidence>
<feature type="transmembrane region" description="Helical" evidence="10">
    <location>
        <begin position="400"/>
        <end position="421"/>
    </location>
</feature>
<dbReference type="PROSITE" id="PS00028">
    <property type="entry name" value="ZINC_FINGER_C2H2_1"/>
    <property type="match status" value="1"/>
</dbReference>
<keyword evidence="7" id="KW-0479">Metal-binding</keyword>
<dbReference type="OrthoDB" id="10056939at2759"/>
<dbReference type="GO" id="GO:0022857">
    <property type="term" value="F:transmembrane transporter activity"/>
    <property type="evidence" value="ECO:0007669"/>
    <property type="project" value="InterPro"/>
</dbReference>
<name>A0A9P8VRT1_9HYPO</name>
<keyword evidence="4 8" id="KW-0371">Homeobox</keyword>
<keyword evidence="10" id="KW-0472">Membrane</keyword>
<dbReference type="CDD" id="cd17352">
    <property type="entry name" value="MFS_MCT_SLC16"/>
    <property type="match status" value="1"/>
</dbReference>
<feature type="region of interest" description="Disordered" evidence="9">
    <location>
        <begin position="621"/>
        <end position="669"/>
    </location>
</feature>
<dbReference type="SUPFAM" id="SSF103473">
    <property type="entry name" value="MFS general substrate transporter"/>
    <property type="match status" value="1"/>
</dbReference>
<evidence type="ECO:0000256" key="5">
    <source>
        <dbReference type="ARBA" id="ARBA00023180"/>
    </source>
</evidence>
<dbReference type="InterPro" id="IPR011701">
    <property type="entry name" value="MFS"/>
</dbReference>
<evidence type="ECO:0000259" key="12">
    <source>
        <dbReference type="PROSITE" id="PS50157"/>
    </source>
</evidence>
<dbReference type="Pfam" id="PF05920">
    <property type="entry name" value="Homeobox_KN"/>
    <property type="match status" value="1"/>
</dbReference>
<feature type="domain" description="Homeobox" evidence="11">
    <location>
        <begin position="558"/>
        <end position="621"/>
    </location>
</feature>
<evidence type="ECO:0000313" key="14">
    <source>
        <dbReference type="Proteomes" id="UP000777438"/>
    </source>
</evidence>
<dbReference type="GO" id="GO:0008270">
    <property type="term" value="F:zinc ion binding"/>
    <property type="evidence" value="ECO:0007669"/>
    <property type="project" value="UniProtKB-KW"/>
</dbReference>
<reference evidence="13 14" key="1">
    <citation type="journal article" date="2021" name="Nat. Commun.">
        <title>Genetic determinants of endophytism in the Arabidopsis root mycobiome.</title>
        <authorList>
            <person name="Mesny F."/>
            <person name="Miyauchi S."/>
            <person name="Thiergart T."/>
            <person name="Pickel B."/>
            <person name="Atanasova L."/>
            <person name="Karlsson M."/>
            <person name="Huettel B."/>
            <person name="Barry K.W."/>
            <person name="Haridas S."/>
            <person name="Chen C."/>
            <person name="Bauer D."/>
            <person name="Andreopoulos W."/>
            <person name="Pangilinan J."/>
            <person name="LaButti K."/>
            <person name="Riley R."/>
            <person name="Lipzen A."/>
            <person name="Clum A."/>
            <person name="Drula E."/>
            <person name="Henrissat B."/>
            <person name="Kohler A."/>
            <person name="Grigoriev I.V."/>
            <person name="Martin F.M."/>
            <person name="Hacquard S."/>
        </authorList>
    </citation>
    <scope>NUCLEOTIDE SEQUENCE [LARGE SCALE GENOMIC DNA]</scope>
    <source>
        <strain evidence="13 14">MPI-CAGE-CH-0241</strain>
    </source>
</reference>
<dbReference type="InterPro" id="IPR013087">
    <property type="entry name" value="Znf_C2H2_type"/>
</dbReference>
<feature type="transmembrane region" description="Helical" evidence="10">
    <location>
        <begin position="245"/>
        <end position="266"/>
    </location>
</feature>
<dbReference type="CDD" id="cd00086">
    <property type="entry name" value="homeodomain"/>
    <property type="match status" value="1"/>
</dbReference>
<feature type="transmembrane region" description="Helical" evidence="10">
    <location>
        <begin position="168"/>
        <end position="188"/>
    </location>
</feature>